<evidence type="ECO:0000256" key="10">
    <source>
        <dbReference type="ARBA" id="ARBA00048679"/>
    </source>
</evidence>
<keyword evidence="6 11" id="KW-0547">Nucleotide-binding</keyword>
<feature type="binding site" evidence="11">
    <location>
        <position position="47"/>
    </location>
    <ligand>
        <name>ATP</name>
        <dbReference type="ChEBI" id="CHEBI:30616"/>
    </ligand>
</feature>
<dbReference type="InterPro" id="IPR028375">
    <property type="entry name" value="KA1/Ssp2_C"/>
</dbReference>
<evidence type="ECO:0000256" key="12">
    <source>
        <dbReference type="SAM" id="MobiDB-lite"/>
    </source>
</evidence>
<dbReference type="SUPFAM" id="SSF56112">
    <property type="entry name" value="Protein kinase-like (PK-like)"/>
    <property type="match status" value="1"/>
</dbReference>
<comment type="similarity">
    <text evidence="1">Belongs to the protein kinase superfamily. CAMK Ser/Thr protein kinase family. SNF1 subfamily.</text>
</comment>
<evidence type="ECO:0000256" key="11">
    <source>
        <dbReference type="PROSITE-ProRule" id="PRU10141"/>
    </source>
</evidence>
<gene>
    <name evidence="14" type="primary">100642122</name>
</gene>
<dbReference type="AlphaFoldDB" id="A0A1X7VVQ7"/>
<dbReference type="InterPro" id="IPR049020">
    <property type="entry name" value="PRKAA1/2_AID"/>
</dbReference>
<dbReference type="Pfam" id="PF16579">
    <property type="entry name" value="AdenylateSensor"/>
    <property type="match status" value="1"/>
</dbReference>
<dbReference type="GO" id="GO:0005737">
    <property type="term" value="C:cytoplasm"/>
    <property type="evidence" value="ECO:0007669"/>
    <property type="project" value="UniProtKB-ARBA"/>
</dbReference>
<evidence type="ECO:0000256" key="7">
    <source>
        <dbReference type="ARBA" id="ARBA00022777"/>
    </source>
</evidence>
<comment type="catalytic activity">
    <reaction evidence="9">
        <text>L-threonyl-[protein] + ATP = O-phospho-L-threonyl-[protein] + ADP + H(+)</text>
        <dbReference type="Rhea" id="RHEA:46608"/>
        <dbReference type="Rhea" id="RHEA-COMP:11060"/>
        <dbReference type="Rhea" id="RHEA-COMP:11605"/>
        <dbReference type="ChEBI" id="CHEBI:15378"/>
        <dbReference type="ChEBI" id="CHEBI:30013"/>
        <dbReference type="ChEBI" id="CHEBI:30616"/>
        <dbReference type="ChEBI" id="CHEBI:61977"/>
        <dbReference type="ChEBI" id="CHEBI:456216"/>
        <dbReference type="EC" id="2.7.11.1"/>
    </reaction>
</comment>
<comment type="catalytic activity">
    <reaction evidence="10">
        <text>L-seryl-[protein] + ATP = O-phospho-L-seryl-[protein] + ADP + H(+)</text>
        <dbReference type="Rhea" id="RHEA:17989"/>
        <dbReference type="Rhea" id="RHEA-COMP:9863"/>
        <dbReference type="Rhea" id="RHEA-COMP:11604"/>
        <dbReference type="ChEBI" id="CHEBI:15378"/>
        <dbReference type="ChEBI" id="CHEBI:29999"/>
        <dbReference type="ChEBI" id="CHEBI:30616"/>
        <dbReference type="ChEBI" id="CHEBI:83421"/>
        <dbReference type="ChEBI" id="CHEBI:456216"/>
        <dbReference type="EC" id="2.7.11.1"/>
    </reaction>
</comment>
<protein>
    <recommendedName>
        <fullName evidence="2">non-specific serine/threonine protein kinase</fullName>
        <ecNumber evidence="2">2.7.11.1</ecNumber>
    </recommendedName>
</protein>
<dbReference type="Gene3D" id="3.30.310.80">
    <property type="entry name" value="Kinase associated domain 1, KA1"/>
    <property type="match status" value="1"/>
</dbReference>
<dbReference type="PROSITE" id="PS50011">
    <property type="entry name" value="PROTEIN_KINASE_DOM"/>
    <property type="match status" value="1"/>
</dbReference>
<dbReference type="EnsemblMetazoa" id="XM_003382534.3">
    <property type="protein sequence ID" value="XP_003382582.1"/>
    <property type="gene ID" value="LOC100642122"/>
</dbReference>
<evidence type="ECO:0000313" key="14">
    <source>
        <dbReference type="EnsemblMetazoa" id="Aqu2.1.43959_001"/>
    </source>
</evidence>
<evidence type="ECO:0000256" key="2">
    <source>
        <dbReference type="ARBA" id="ARBA00012513"/>
    </source>
</evidence>
<dbReference type="Gene3D" id="3.30.200.20">
    <property type="entry name" value="Phosphorylase Kinase, domain 1"/>
    <property type="match status" value="1"/>
</dbReference>
<evidence type="ECO:0000256" key="4">
    <source>
        <dbReference type="ARBA" id="ARBA00022553"/>
    </source>
</evidence>
<organism evidence="14">
    <name type="scientific">Amphimedon queenslandica</name>
    <name type="common">Sponge</name>
    <dbReference type="NCBI Taxonomy" id="400682"/>
    <lineage>
        <taxon>Eukaryota</taxon>
        <taxon>Metazoa</taxon>
        <taxon>Porifera</taxon>
        <taxon>Demospongiae</taxon>
        <taxon>Heteroscleromorpha</taxon>
        <taxon>Haplosclerida</taxon>
        <taxon>Niphatidae</taxon>
        <taxon>Amphimedon</taxon>
    </lineage>
</organism>
<dbReference type="PANTHER" id="PTHR24346">
    <property type="entry name" value="MAP/MICROTUBULE AFFINITY-REGULATING KINASE"/>
    <property type="match status" value="1"/>
</dbReference>
<accession>A0A1X7VVQ7</accession>
<proteinExistence type="inferred from homology"/>
<dbReference type="InterPro" id="IPR032270">
    <property type="entry name" value="AMPK_C"/>
</dbReference>
<reference evidence="15" key="1">
    <citation type="journal article" date="2010" name="Nature">
        <title>The Amphimedon queenslandica genome and the evolution of animal complexity.</title>
        <authorList>
            <person name="Srivastava M."/>
            <person name="Simakov O."/>
            <person name="Chapman J."/>
            <person name="Fahey B."/>
            <person name="Gauthier M.E."/>
            <person name="Mitros T."/>
            <person name="Richards G.S."/>
            <person name="Conaco C."/>
            <person name="Dacre M."/>
            <person name="Hellsten U."/>
            <person name="Larroux C."/>
            <person name="Putnam N.H."/>
            <person name="Stanke M."/>
            <person name="Adamska M."/>
            <person name="Darling A."/>
            <person name="Degnan S.M."/>
            <person name="Oakley T.H."/>
            <person name="Plachetzki D.C."/>
            <person name="Zhai Y."/>
            <person name="Adamski M."/>
            <person name="Calcino A."/>
            <person name="Cummins S.F."/>
            <person name="Goodstein D.M."/>
            <person name="Harris C."/>
            <person name="Jackson D.J."/>
            <person name="Leys S.P."/>
            <person name="Shu S."/>
            <person name="Woodcroft B.J."/>
            <person name="Vervoort M."/>
            <person name="Kosik K.S."/>
            <person name="Manning G."/>
            <person name="Degnan B.M."/>
            <person name="Rokhsar D.S."/>
        </authorList>
    </citation>
    <scope>NUCLEOTIDE SEQUENCE [LARGE SCALE GENOMIC DNA]</scope>
</reference>
<dbReference type="CDD" id="cd12122">
    <property type="entry name" value="AMPKA_C"/>
    <property type="match status" value="1"/>
</dbReference>
<evidence type="ECO:0000256" key="9">
    <source>
        <dbReference type="ARBA" id="ARBA00047899"/>
    </source>
</evidence>
<dbReference type="PROSITE" id="PS00107">
    <property type="entry name" value="PROTEIN_KINASE_ATP"/>
    <property type="match status" value="1"/>
</dbReference>
<keyword evidence="15" id="KW-1185">Reference proteome</keyword>
<dbReference type="SMART" id="SM00220">
    <property type="entry name" value="S_TKc"/>
    <property type="match status" value="1"/>
</dbReference>
<keyword evidence="4" id="KW-0597">Phosphoprotein</keyword>
<feature type="compositionally biased region" description="Polar residues" evidence="12">
    <location>
        <begin position="372"/>
        <end position="382"/>
    </location>
</feature>
<dbReference type="InterPro" id="IPR011009">
    <property type="entry name" value="Kinase-like_dom_sf"/>
</dbReference>
<dbReference type="EC" id="2.7.11.1" evidence="2"/>
<evidence type="ECO:0000259" key="13">
    <source>
        <dbReference type="PROSITE" id="PS50011"/>
    </source>
</evidence>
<dbReference type="InParanoid" id="A0A1X7VVQ7"/>
<evidence type="ECO:0000256" key="6">
    <source>
        <dbReference type="ARBA" id="ARBA00022741"/>
    </source>
</evidence>
<dbReference type="Proteomes" id="UP000007879">
    <property type="component" value="Unassembled WGS sequence"/>
</dbReference>
<dbReference type="InterPro" id="IPR008271">
    <property type="entry name" value="Ser/Thr_kinase_AS"/>
</dbReference>
<name>A0A1X7VVQ7_AMPQE</name>
<keyword evidence="3" id="KW-0723">Serine/threonine-protein kinase</keyword>
<dbReference type="Gene3D" id="1.10.510.10">
    <property type="entry name" value="Transferase(Phosphotransferase) domain 1"/>
    <property type="match status" value="1"/>
</dbReference>
<evidence type="ECO:0000256" key="5">
    <source>
        <dbReference type="ARBA" id="ARBA00022679"/>
    </source>
</evidence>
<evidence type="ECO:0000313" key="15">
    <source>
        <dbReference type="Proteomes" id="UP000007879"/>
    </source>
</evidence>
<evidence type="ECO:0000256" key="1">
    <source>
        <dbReference type="ARBA" id="ARBA00006234"/>
    </source>
</evidence>
<dbReference type="Pfam" id="PF00069">
    <property type="entry name" value="Pkinase"/>
    <property type="match status" value="1"/>
</dbReference>
<dbReference type="PROSITE" id="PS00108">
    <property type="entry name" value="PROTEIN_KINASE_ST"/>
    <property type="match status" value="1"/>
</dbReference>
<dbReference type="Pfam" id="PF21147">
    <property type="entry name" value="AMPK_alpha_AID"/>
    <property type="match status" value="1"/>
</dbReference>
<dbReference type="FunFam" id="1.10.510.10:FF:000271">
    <property type="entry name" value="Non-specific serine/threonine protein kinase"/>
    <property type="match status" value="1"/>
</dbReference>
<dbReference type="CDD" id="cd14079">
    <property type="entry name" value="STKc_AMPK_alpha"/>
    <property type="match status" value="1"/>
</dbReference>
<dbReference type="GO" id="GO:0004679">
    <property type="term" value="F:AMP-activated protein kinase activity"/>
    <property type="evidence" value="ECO:0007669"/>
    <property type="project" value="UniProtKB-ARBA"/>
</dbReference>
<dbReference type="FunFam" id="3.30.200.20:FF:000236">
    <property type="entry name" value="Non-specific serine/threonine protein kinase"/>
    <property type="match status" value="1"/>
</dbReference>
<dbReference type="PANTHER" id="PTHR24346:SF110">
    <property type="entry name" value="NON-SPECIFIC SERINE_THREONINE PROTEIN KINASE"/>
    <property type="match status" value="1"/>
</dbReference>
<dbReference type="eggNOG" id="KOG0583">
    <property type="taxonomic scope" value="Eukaryota"/>
</dbReference>
<dbReference type="InterPro" id="IPR017441">
    <property type="entry name" value="Protein_kinase_ATP_BS"/>
</dbReference>
<evidence type="ECO:0000256" key="3">
    <source>
        <dbReference type="ARBA" id="ARBA00022527"/>
    </source>
</evidence>
<sequence>MDSIMEGKTPQKLKIGRYILGETLGTGTFGKVKIADHDLTGHKVAVKILNRNKIQHLDVADKITREIQILKLFRHPHIIKLYEVITTPKDIFMVMEYVSGGELFEYIVKHGKSSENESRAFFQQIISGVDYCHRHKVVHRDLKPENLLLDSNNKVKIADFGLSNLMKDGEFLRTSCGSPNYAAPEVVSGKLYAGPEVDVWSCGIILYALLCGSLPFEDTNISMLFRKIKSGQFYIPHYISKGASDLLTQMLQVNPVKRITLPQIKEHTWFTTELPQYLFPLPGLTEHHQIDSAVLSEVCQKLSVKREEVLQALRSGDRGHHLAVAYELVQDNRLMQSHTQPGDDSHLLATSPITSSFIIVDTLLERDHSQKDSLTNASPVSSTGGGMTKHRSTSLVIEDSVPIRLPRSFKKPKWHLGIRSQSHPQNIMQEIMKKLKALNFDWKVVNTYHIRCRYKKSADESSVVKLDLQLYQLDQRNFLLDFKGVDPSEEKTEVSILGGGSPQLPQRHYTMEFFEACSRLICSLAQ</sequence>
<keyword evidence="8 11" id="KW-0067">ATP-binding</keyword>
<dbReference type="GO" id="GO:0120025">
    <property type="term" value="C:plasma membrane bounded cell projection"/>
    <property type="evidence" value="ECO:0007669"/>
    <property type="project" value="UniProtKB-ARBA"/>
</dbReference>
<dbReference type="InterPro" id="IPR000719">
    <property type="entry name" value="Prot_kinase_dom"/>
</dbReference>
<dbReference type="EnsemblMetazoa" id="Aqu2.1.43959_001">
    <property type="protein sequence ID" value="Aqu2.1.43959_001"/>
    <property type="gene ID" value="Aqu2.1.43959"/>
</dbReference>
<reference evidence="14" key="2">
    <citation type="submission" date="2017-05" db="UniProtKB">
        <authorList>
            <consortium name="EnsemblMetazoa"/>
        </authorList>
    </citation>
    <scope>IDENTIFICATION</scope>
</reference>
<dbReference type="OrthoDB" id="193931at2759"/>
<dbReference type="KEGG" id="aqu:100642122"/>
<dbReference type="CDD" id="cd14336">
    <property type="entry name" value="UBA_AID_AMPKalpha"/>
    <property type="match status" value="1"/>
</dbReference>
<keyword evidence="5" id="KW-0808">Transferase</keyword>
<feature type="region of interest" description="Disordered" evidence="12">
    <location>
        <begin position="370"/>
        <end position="392"/>
    </location>
</feature>
<dbReference type="SUPFAM" id="SSF103243">
    <property type="entry name" value="KA1-like"/>
    <property type="match status" value="1"/>
</dbReference>
<dbReference type="STRING" id="400682.A0A1X7VVQ7"/>
<dbReference type="Gene3D" id="1.10.8.10">
    <property type="entry name" value="DNA helicase RuvA subunit, C-terminal domain"/>
    <property type="match status" value="1"/>
</dbReference>
<dbReference type="GO" id="GO:0005524">
    <property type="term" value="F:ATP binding"/>
    <property type="evidence" value="ECO:0007669"/>
    <property type="project" value="UniProtKB-UniRule"/>
</dbReference>
<dbReference type="GO" id="GO:0035556">
    <property type="term" value="P:intracellular signal transduction"/>
    <property type="evidence" value="ECO:0007669"/>
    <property type="project" value="TreeGrafter"/>
</dbReference>
<dbReference type="FunCoup" id="A0A1X7VVQ7">
    <property type="interactions" value="794"/>
</dbReference>
<feature type="domain" description="Protein kinase" evidence="13">
    <location>
        <begin position="18"/>
        <end position="270"/>
    </location>
</feature>
<keyword evidence="7" id="KW-0418">Kinase</keyword>
<evidence type="ECO:0000256" key="8">
    <source>
        <dbReference type="ARBA" id="ARBA00022840"/>
    </source>
</evidence>